<evidence type="ECO:0000313" key="2">
    <source>
        <dbReference type="EMBL" id="QHU31797.1"/>
    </source>
</evidence>
<organism evidence="2">
    <name type="scientific">viral metagenome</name>
    <dbReference type="NCBI Taxonomy" id="1070528"/>
    <lineage>
        <taxon>unclassified sequences</taxon>
        <taxon>metagenomes</taxon>
        <taxon>organismal metagenomes</taxon>
    </lineage>
</organism>
<name>A0A6C0LMN5_9ZZZZ</name>
<keyword evidence="1" id="KW-0812">Transmembrane</keyword>
<reference evidence="2" key="1">
    <citation type="journal article" date="2020" name="Nature">
        <title>Giant virus diversity and host interactions through global metagenomics.</title>
        <authorList>
            <person name="Schulz F."/>
            <person name="Roux S."/>
            <person name="Paez-Espino D."/>
            <person name="Jungbluth S."/>
            <person name="Walsh D.A."/>
            <person name="Denef V.J."/>
            <person name="McMahon K.D."/>
            <person name="Konstantinidis K.T."/>
            <person name="Eloe-Fadrosh E.A."/>
            <person name="Kyrpides N.C."/>
            <person name="Woyke T."/>
        </authorList>
    </citation>
    <scope>NUCLEOTIDE SEQUENCE</scope>
    <source>
        <strain evidence="2">GVMAG-M-3300027963-41</strain>
    </source>
</reference>
<keyword evidence="1" id="KW-1133">Transmembrane helix</keyword>
<dbReference type="EMBL" id="MN740533">
    <property type="protein sequence ID" value="QHU31797.1"/>
    <property type="molecule type" value="Genomic_DNA"/>
</dbReference>
<proteinExistence type="predicted"/>
<dbReference type="AlphaFoldDB" id="A0A6C0LMN5"/>
<evidence type="ECO:0000256" key="1">
    <source>
        <dbReference type="SAM" id="Phobius"/>
    </source>
</evidence>
<protein>
    <submittedName>
        <fullName evidence="2">Uncharacterized protein</fullName>
    </submittedName>
</protein>
<feature type="transmembrane region" description="Helical" evidence="1">
    <location>
        <begin position="12"/>
        <end position="31"/>
    </location>
</feature>
<sequence>MAKSAMSSPMLWWYIAGFALCIAVVGLFYYVSREIDDCRVLETIQTPNGMVQIVNDECKEALPHTTDKNTIRMTKSIWSGSRRNDVLFHERVHLEQKRAARDWAEFYRRYWEYDISAKPPTDLPAIFIRNLRPNPDTKAEPWAMWRRRYLFFPNYANTNAPSLKDARVQVWDMHEKRLVGVPDEWKEIFCHEDSCPYQFEHPHEMSAEFLTHDNHSPASARLQNWWNANKYVSRTP</sequence>
<accession>A0A6C0LMN5</accession>
<keyword evidence="1" id="KW-0472">Membrane</keyword>